<evidence type="ECO:0000313" key="2">
    <source>
        <dbReference type="Proteomes" id="UP000430232"/>
    </source>
</evidence>
<accession>A0A6H9TAK5</accession>
<dbReference type="Proteomes" id="UP000430232">
    <property type="component" value="Unassembled WGS sequence"/>
</dbReference>
<dbReference type="AlphaFoldDB" id="A0A6H9TAK5"/>
<name>A0A6H9TAK5_9BURK</name>
<evidence type="ECO:0000313" key="1">
    <source>
        <dbReference type="EMBL" id="KAB0644825.1"/>
    </source>
</evidence>
<reference evidence="1 2" key="1">
    <citation type="submission" date="2019-09" db="EMBL/GenBank/DDBJ databases">
        <title>Draft genome sequences of 48 bacterial type strains from the CCUG.</title>
        <authorList>
            <person name="Tunovic T."/>
            <person name="Pineiro-Iglesias B."/>
            <person name="Unosson C."/>
            <person name="Inganas E."/>
            <person name="Ohlen M."/>
            <person name="Cardew S."/>
            <person name="Jensie-Markopoulos S."/>
            <person name="Salva-Serra F."/>
            <person name="Jaen-Luchoro D."/>
            <person name="Karlsson R."/>
            <person name="Svensson-Stadler L."/>
            <person name="Chun J."/>
            <person name="Moore E."/>
        </authorList>
    </citation>
    <scope>NUCLEOTIDE SEQUENCE [LARGE SCALE GENOMIC DNA]</scope>
    <source>
        <strain evidence="1 2">CCUG 54555</strain>
    </source>
</reference>
<dbReference type="EMBL" id="VZOJ01000001">
    <property type="protein sequence ID" value="KAB0644825.1"/>
    <property type="molecule type" value="Genomic_DNA"/>
</dbReference>
<keyword evidence="2" id="KW-1185">Reference proteome</keyword>
<organism evidence="1 2">
    <name type="scientific">Burkholderia latens</name>
    <dbReference type="NCBI Taxonomy" id="488446"/>
    <lineage>
        <taxon>Bacteria</taxon>
        <taxon>Pseudomonadati</taxon>
        <taxon>Pseudomonadota</taxon>
        <taxon>Betaproteobacteria</taxon>
        <taxon>Burkholderiales</taxon>
        <taxon>Burkholderiaceae</taxon>
        <taxon>Burkholderia</taxon>
        <taxon>Burkholderia cepacia complex</taxon>
    </lineage>
</organism>
<gene>
    <name evidence="1" type="ORF">F7R21_00520</name>
</gene>
<comment type="caution">
    <text evidence="1">The sequence shown here is derived from an EMBL/GenBank/DDBJ whole genome shotgun (WGS) entry which is preliminary data.</text>
</comment>
<sequence>MKPIGAFLGRDSVRVPVDDRAADLHRVACGRAALVRRVRVHDALGSIDGHPKFLTFYQPNLERCLRARLTAQVPVALPQ</sequence>
<proteinExistence type="predicted"/>
<protein>
    <submittedName>
        <fullName evidence="1">Uncharacterized protein</fullName>
    </submittedName>
</protein>